<evidence type="ECO:0000313" key="3">
    <source>
        <dbReference type="EMBL" id="MCV2886269.1"/>
    </source>
</evidence>
<dbReference type="RefSeq" id="WP_263713554.1">
    <property type="nucleotide sequence ID" value="NZ_JAOWKX010000009.1"/>
</dbReference>
<keyword evidence="1" id="KW-1133">Transmembrane helix</keyword>
<keyword evidence="4" id="KW-1185">Reference proteome</keyword>
<dbReference type="InterPro" id="IPR013099">
    <property type="entry name" value="K_chnl_dom"/>
</dbReference>
<evidence type="ECO:0000256" key="1">
    <source>
        <dbReference type="SAM" id="Phobius"/>
    </source>
</evidence>
<dbReference type="Pfam" id="PF07885">
    <property type="entry name" value="Ion_trans_2"/>
    <property type="match status" value="1"/>
</dbReference>
<feature type="transmembrane region" description="Helical" evidence="1">
    <location>
        <begin position="108"/>
        <end position="129"/>
    </location>
</feature>
<keyword evidence="3" id="KW-0407">Ion channel</keyword>
<dbReference type="EMBL" id="JAOWKX010000009">
    <property type="protein sequence ID" value="MCV2886269.1"/>
    <property type="molecule type" value="Genomic_DNA"/>
</dbReference>
<reference evidence="3 4" key="1">
    <citation type="submission" date="2022-10" db="EMBL/GenBank/DDBJ databases">
        <title>Aestuariibacter sp. AA17 isolated from Montipora capitata coral fragment.</title>
        <authorList>
            <person name="Emsley S.A."/>
            <person name="Pfannmuller K.M."/>
            <person name="Loughran R.M."/>
            <person name="Shlafstein M."/>
            <person name="Papke E."/>
            <person name="Saw J.H."/>
            <person name="Ushijima B."/>
            <person name="Videau P."/>
        </authorList>
    </citation>
    <scope>NUCLEOTIDE SEQUENCE [LARGE SCALE GENOMIC DNA]</scope>
    <source>
        <strain evidence="3 4">AA17</strain>
    </source>
</reference>
<dbReference type="Gene3D" id="1.10.287.70">
    <property type="match status" value="1"/>
</dbReference>
<dbReference type="GO" id="GO:0034220">
    <property type="term" value="P:monoatomic ion transmembrane transport"/>
    <property type="evidence" value="ECO:0007669"/>
    <property type="project" value="UniProtKB-KW"/>
</dbReference>
<gene>
    <name evidence="3" type="ORF">OE749_16365</name>
</gene>
<feature type="transmembrane region" description="Helical" evidence="1">
    <location>
        <begin position="46"/>
        <end position="72"/>
    </location>
</feature>
<keyword evidence="1" id="KW-0472">Membrane</keyword>
<dbReference type="SUPFAM" id="SSF81324">
    <property type="entry name" value="Voltage-gated potassium channels"/>
    <property type="match status" value="1"/>
</dbReference>
<keyword evidence="1" id="KW-0812">Transmembrane</keyword>
<evidence type="ECO:0000259" key="2">
    <source>
        <dbReference type="Pfam" id="PF07885"/>
    </source>
</evidence>
<keyword evidence="3" id="KW-0813">Transport</keyword>
<proteinExistence type="predicted"/>
<organism evidence="3 4">
    <name type="scientific">Fluctibacter corallii</name>
    <dbReference type="NCBI Taxonomy" id="2984329"/>
    <lineage>
        <taxon>Bacteria</taxon>
        <taxon>Pseudomonadati</taxon>
        <taxon>Pseudomonadota</taxon>
        <taxon>Gammaproteobacteria</taxon>
        <taxon>Alteromonadales</taxon>
        <taxon>Alteromonadaceae</taxon>
        <taxon>Fluctibacter</taxon>
    </lineage>
</organism>
<keyword evidence="3" id="KW-0406">Ion transport</keyword>
<accession>A0ABT3ACB0</accession>
<dbReference type="Proteomes" id="UP001652504">
    <property type="component" value="Unassembled WGS sequence"/>
</dbReference>
<sequence>MLLQLGIGTIAITTTTVIQVVFMAMLARFFQFQTGWTVQVPFPVKFTIVMVASVLWLVLGITVSTWGWATIYLKIDAFDHWEPALYFAISSFTTLGYGDVVLDEKWRILGALSAVNGMIVFGLNTAFLMEQIIRCNKEDDANS</sequence>
<name>A0ABT3ACB0_9ALTE</name>
<comment type="caution">
    <text evidence="3">The sequence shown here is derived from an EMBL/GenBank/DDBJ whole genome shotgun (WGS) entry which is preliminary data.</text>
</comment>
<feature type="domain" description="Potassium channel" evidence="2">
    <location>
        <begin position="63"/>
        <end position="132"/>
    </location>
</feature>
<evidence type="ECO:0000313" key="4">
    <source>
        <dbReference type="Proteomes" id="UP001652504"/>
    </source>
</evidence>
<protein>
    <submittedName>
        <fullName evidence="3">Potassium channel family protein</fullName>
    </submittedName>
</protein>
<feature type="transmembrane region" description="Helical" evidence="1">
    <location>
        <begin position="7"/>
        <end position="26"/>
    </location>
</feature>